<evidence type="ECO:0000259" key="5">
    <source>
        <dbReference type="PROSITE" id="PS51077"/>
    </source>
</evidence>
<dbReference type="SUPFAM" id="SSF55781">
    <property type="entry name" value="GAF domain-like"/>
    <property type="match status" value="1"/>
</dbReference>
<sequence>MALKPEPTAPFHSVQHALRVLETISRHADGVTDAQIARETGLPAAHLTQLLSMLRREGYAQQLADGAYVVGESLLLLGSDSDRSRALRDKLQRTLDQLRDSVGAAVYISRYIDGEVKILHYADGPLAPKVNEWAEFRRTAHASAVGKCLLAQLDHDGRMDHLSRHKTARLTSRTITNEKVLFHKLDSQPPTVPVLDLQEYAVGTVCAAVPITAGKTVGCLALSMPLENAHRLRQAADTLNRKAAAGGVDAGDGGSRERRRAQPQRELGDVVEQHPDVRLRAARQYVPQQGGPRGGGAGDLVMGERRVLALEGDAMVAPLRLDQLGDGAGAGAIAGVADARAVAAGAIGHHAGGA</sequence>
<dbReference type="AlphaFoldDB" id="A0A9X8MJK2"/>
<feature type="region of interest" description="Disordered" evidence="4">
    <location>
        <begin position="244"/>
        <end position="270"/>
    </location>
</feature>
<evidence type="ECO:0000256" key="4">
    <source>
        <dbReference type="SAM" id="MobiDB-lite"/>
    </source>
</evidence>
<dbReference type="EMBL" id="FRBK01000001">
    <property type="protein sequence ID" value="SHK82735.1"/>
    <property type="molecule type" value="Genomic_DNA"/>
</dbReference>
<evidence type="ECO:0000313" key="7">
    <source>
        <dbReference type="EMBL" id="SHK82735.1"/>
    </source>
</evidence>
<dbReference type="InterPro" id="IPR036388">
    <property type="entry name" value="WH-like_DNA-bd_sf"/>
</dbReference>
<dbReference type="Proteomes" id="UP000184388">
    <property type="component" value="Unassembled WGS sequence"/>
</dbReference>
<feature type="domain" description="IclR-ED" evidence="6">
    <location>
        <begin position="73"/>
        <end position="254"/>
    </location>
</feature>
<dbReference type="InterPro" id="IPR029016">
    <property type="entry name" value="GAF-like_dom_sf"/>
</dbReference>
<dbReference type="GO" id="GO:0003700">
    <property type="term" value="F:DNA-binding transcription factor activity"/>
    <property type="evidence" value="ECO:0007669"/>
    <property type="project" value="TreeGrafter"/>
</dbReference>
<dbReference type="SMART" id="SM00346">
    <property type="entry name" value="HTH_ICLR"/>
    <property type="match status" value="1"/>
</dbReference>
<evidence type="ECO:0000259" key="6">
    <source>
        <dbReference type="PROSITE" id="PS51078"/>
    </source>
</evidence>
<dbReference type="PROSITE" id="PS51078">
    <property type="entry name" value="ICLR_ED"/>
    <property type="match status" value="1"/>
</dbReference>
<evidence type="ECO:0000256" key="3">
    <source>
        <dbReference type="ARBA" id="ARBA00023163"/>
    </source>
</evidence>
<keyword evidence="2" id="KW-0238">DNA-binding</keyword>
<protein>
    <submittedName>
        <fullName evidence="7">Transcriptional regulator, IclR family</fullName>
    </submittedName>
</protein>
<dbReference type="PANTHER" id="PTHR30136">
    <property type="entry name" value="HELIX-TURN-HELIX TRANSCRIPTIONAL REGULATOR, ICLR FAMILY"/>
    <property type="match status" value="1"/>
</dbReference>
<evidence type="ECO:0000313" key="8">
    <source>
        <dbReference type="Proteomes" id="UP000184388"/>
    </source>
</evidence>
<dbReference type="PANTHER" id="PTHR30136:SF24">
    <property type="entry name" value="HTH-TYPE TRANSCRIPTIONAL REPRESSOR ALLR"/>
    <property type="match status" value="1"/>
</dbReference>
<dbReference type="GO" id="GO:0045892">
    <property type="term" value="P:negative regulation of DNA-templated transcription"/>
    <property type="evidence" value="ECO:0007669"/>
    <property type="project" value="TreeGrafter"/>
</dbReference>
<dbReference type="InterPro" id="IPR036390">
    <property type="entry name" value="WH_DNA-bd_sf"/>
</dbReference>
<reference evidence="8" key="1">
    <citation type="submission" date="2016-11" db="EMBL/GenBank/DDBJ databases">
        <authorList>
            <person name="Jaros S."/>
            <person name="Januszkiewicz K."/>
            <person name="Wedrychowicz H."/>
        </authorList>
    </citation>
    <scope>NUCLEOTIDE SEQUENCE [LARGE SCALE GENOMIC DNA]</scope>
    <source>
        <strain evidence="8">CGMCC 4.3555</strain>
    </source>
</reference>
<dbReference type="SUPFAM" id="SSF46785">
    <property type="entry name" value="Winged helix' DNA-binding domain"/>
    <property type="match status" value="1"/>
</dbReference>
<accession>A0A9X8MJK2</accession>
<dbReference type="Pfam" id="PF09339">
    <property type="entry name" value="HTH_IclR"/>
    <property type="match status" value="1"/>
</dbReference>
<feature type="domain" description="HTH iclR-type" evidence="5">
    <location>
        <begin position="11"/>
        <end position="72"/>
    </location>
</feature>
<dbReference type="InterPro" id="IPR014757">
    <property type="entry name" value="Tscrpt_reg_IclR_C"/>
</dbReference>
<evidence type="ECO:0000256" key="2">
    <source>
        <dbReference type="ARBA" id="ARBA00023125"/>
    </source>
</evidence>
<organism evidence="7 8">
    <name type="scientific">Streptomyces yunnanensis</name>
    <dbReference type="NCBI Taxonomy" id="156453"/>
    <lineage>
        <taxon>Bacteria</taxon>
        <taxon>Bacillati</taxon>
        <taxon>Actinomycetota</taxon>
        <taxon>Actinomycetes</taxon>
        <taxon>Kitasatosporales</taxon>
        <taxon>Streptomycetaceae</taxon>
        <taxon>Streptomyces</taxon>
    </lineage>
</organism>
<dbReference type="Gene3D" id="3.30.450.40">
    <property type="match status" value="1"/>
</dbReference>
<dbReference type="PROSITE" id="PS51077">
    <property type="entry name" value="HTH_ICLR"/>
    <property type="match status" value="1"/>
</dbReference>
<dbReference type="InterPro" id="IPR005471">
    <property type="entry name" value="Tscrpt_reg_IclR_N"/>
</dbReference>
<comment type="caution">
    <text evidence="7">The sequence shown here is derived from an EMBL/GenBank/DDBJ whole genome shotgun (WGS) entry which is preliminary data.</text>
</comment>
<evidence type="ECO:0000256" key="1">
    <source>
        <dbReference type="ARBA" id="ARBA00023015"/>
    </source>
</evidence>
<keyword evidence="3" id="KW-0804">Transcription</keyword>
<keyword evidence="1" id="KW-0805">Transcription regulation</keyword>
<dbReference type="InterPro" id="IPR050707">
    <property type="entry name" value="HTH_MetabolicPath_Reg"/>
</dbReference>
<dbReference type="Pfam" id="PF01614">
    <property type="entry name" value="IclR_C"/>
    <property type="match status" value="1"/>
</dbReference>
<proteinExistence type="predicted"/>
<name>A0A9X8MJK2_9ACTN</name>
<gene>
    <name evidence="7" type="ORF">SAMN05216268_101448</name>
</gene>
<dbReference type="GO" id="GO:0003677">
    <property type="term" value="F:DNA binding"/>
    <property type="evidence" value="ECO:0007669"/>
    <property type="project" value="UniProtKB-KW"/>
</dbReference>
<dbReference type="Gene3D" id="1.10.10.10">
    <property type="entry name" value="Winged helix-like DNA-binding domain superfamily/Winged helix DNA-binding domain"/>
    <property type="match status" value="1"/>
</dbReference>